<dbReference type="Pfam" id="PF02383">
    <property type="entry name" value="Syja_N"/>
    <property type="match status" value="1"/>
</dbReference>
<name>A0AAD9KWZ5_RIDPI</name>
<reference evidence="2" key="1">
    <citation type="journal article" date="2023" name="Mol. Biol. Evol.">
        <title>Third-Generation Sequencing Reveals the Adaptive Role of the Epigenome in Three Deep-Sea Polychaetes.</title>
        <authorList>
            <person name="Perez M."/>
            <person name="Aroh O."/>
            <person name="Sun Y."/>
            <person name="Lan Y."/>
            <person name="Juniper S.K."/>
            <person name="Young C.R."/>
            <person name="Angers B."/>
            <person name="Qian P.Y."/>
        </authorList>
    </citation>
    <scope>NUCLEOTIDE SEQUENCE</scope>
    <source>
        <strain evidence="2">R07B-5</strain>
    </source>
</reference>
<feature type="domain" description="SAC" evidence="1">
    <location>
        <begin position="112"/>
        <end position="253"/>
    </location>
</feature>
<dbReference type="EMBL" id="JAODUO010000524">
    <property type="protein sequence ID" value="KAK2178919.1"/>
    <property type="molecule type" value="Genomic_DNA"/>
</dbReference>
<dbReference type="GO" id="GO:0005769">
    <property type="term" value="C:early endosome"/>
    <property type="evidence" value="ECO:0007669"/>
    <property type="project" value="TreeGrafter"/>
</dbReference>
<organism evidence="2 3">
    <name type="scientific">Ridgeia piscesae</name>
    <name type="common">Tubeworm</name>
    <dbReference type="NCBI Taxonomy" id="27915"/>
    <lineage>
        <taxon>Eukaryota</taxon>
        <taxon>Metazoa</taxon>
        <taxon>Spiralia</taxon>
        <taxon>Lophotrochozoa</taxon>
        <taxon>Annelida</taxon>
        <taxon>Polychaeta</taxon>
        <taxon>Sedentaria</taxon>
        <taxon>Canalipalpata</taxon>
        <taxon>Sabellida</taxon>
        <taxon>Siboglinidae</taxon>
        <taxon>Ridgeia</taxon>
    </lineage>
</organism>
<dbReference type="GO" id="GO:0046856">
    <property type="term" value="P:phosphatidylinositol dephosphorylation"/>
    <property type="evidence" value="ECO:0007669"/>
    <property type="project" value="TreeGrafter"/>
</dbReference>
<dbReference type="PANTHER" id="PTHR45662:SF8">
    <property type="entry name" value="PHOSPHATIDYLINOSITIDE PHOSPHATASE SAC2"/>
    <property type="match status" value="1"/>
</dbReference>
<gene>
    <name evidence="2" type="ORF">NP493_526g02003</name>
</gene>
<sequence>MKSQYSEWKLLMVRQHHLVGTLPSGAAIYKITKIAILPLCQDEPKELELELCRKHHFGLRRTERAVVQPDSQGKSLAKTWNSIKSVAETVKPRKREVRWKEKVERRMLEELNKMFTDSDSFYYSPGGDLTNTVQRQATAKDNSDGVAGRNGLDVDLDGGPEWTRADDRFFWNHYMLQDLISAQDPLADPWIVPIIQGYVQIERCISIYDDDLDTVEPDIGVANGNGMVPLNKKEIAYKLCLISRRSRHRAVPRVSTLSAEGVHAQSVPRVSTLSAEGVHAQCRVCPCSVPRVSMLSQC</sequence>
<comment type="caution">
    <text evidence="2">The sequence shown here is derived from an EMBL/GenBank/DDBJ whole genome shotgun (WGS) entry which is preliminary data.</text>
</comment>
<dbReference type="PROSITE" id="PS50275">
    <property type="entry name" value="SAC"/>
    <property type="match status" value="1"/>
</dbReference>
<keyword evidence="3" id="KW-1185">Reference proteome</keyword>
<protein>
    <recommendedName>
        <fullName evidence="1">SAC domain-containing protein</fullName>
    </recommendedName>
</protein>
<dbReference type="InterPro" id="IPR002013">
    <property type="entry name" value="SAC_dom"/>
</dbReference>
<dbReference type="GO" id="GO:0043812">
    <property type="term" value="F:phosphatidylinositol-4-phosphate phosphatase activity"/>
    <property type="evidence" value="ECO:0007669"/>
    <property type="project" value="TreeGrafter"/>
</dbReference>
<evidence type="ECO:0000259" key="1">
    <source>
        <dbReference type="PROSITE" id="PS50275"/>
    </source>
</evidence>
<dbReference type="GO" id="GO:0045334">
    <property type="term" value="C:clathrin-coated endocytic vesicle"/>
    <property type="evidence" value="ECO:0007669"/>
    <property type="project" value="TreeGrafter"/>
</dbReference>
<proteinExistence type="predicted"/>
<dbReference type="PANTHER" id="PTHR45662">
    <property type="entry name" value="PHOSPHATIDYLINOSITIDE PHOSPHATASE SAC1"/>
    <property type="match status" value="1"/>
</dbReference>
<evidence type="ECO:0000313" key="3">
    <source>
        <dbReference type="Proteomes" id="UP001209878"/>
    </source>
</evidence>
<evidence type="ECO:0000313" key="2">
    <source>
        <dbReference type="EMBL" id="KAK2178919.1"/>
    </source>
</evidence>
<dbReference type="GO" id="GO:2001135">
    <property type="term" value="P:regulation of endocytic recycling"/>
    <property type="evidence" value="ECO:0007669"/>
    <property type="project" value="TreeGrafter"/>
</dbReference>
<dbReference type="AlphaFoldDB" id="A0AAD9KWZ5"/>
<dbReference type="Proteomes" id="UP001209878">
    <property type="component" value="Unassembled WGS sequence"/>
</dbReference>
<accession>A0AAD9KWZ5</accession>